<reference evidence="2 3" key="1">
    <citation type="submission" date="2019-05" db="EMBL/GenBank/DDBJ databases">
        <title>Another draft genome of Portunus trituberculatus and its Hox gene families provides insights of decapod evolution.</title>
        <authorList>
            <person name="Jeong J.-H."/>
            <person name="Song I."/>
            <person name="Kim S."/>
            <person name="Choi T."/>
            <person name="Kim D."/>
            <person name="Ryu S."/>
            <person name="Kim W."/>
        </authorList>
    </citation>
    <scope>NUCLEOTIDE SEQUENCE [LARGE SCALE GENOMIC DNA]</scope>
    <source>
        <tissue evidence="2">Muscle</tissue>
    </source>
</reference>
<feature type="region of interest" description="Disordered" evidence="1">
    <location>
        <begin position="18"/>
        <end position="51"/>
    </location>
</feature>
<organism evidence="2 3">
    <name type="scientific">Portunus trituberculatus</name>
    <name type="common">Swimming crab</name>
    <name type="synonym">Neptunus trituberculatus</name>
    <dbReference type="NCBI Taxonomy" id="210409"/>
    <lineage>
        <taxon>Eukaryota</taxon>
        <taxon>Metazoa</taxon>
        <taxon>Ecdysozoa</taxon>
        <taxon>Arthropoda</taxon>
        <taxon>Crustacea</taxon>
        <taxon>Multicrustacea</taxon>
        <taxon>Malacostraca</taxon>
        <taxon>Eumalacostraca</taxon>
        <taxon>Eucarida</taxon>
        <taxon>Decapoda</taxon>
        <taxon>Pleocyemata</taxon>
        <taxon>Brachyura</taxon>
        <taxon>Eubrachyura</taxon>
        <taxon>Portunoidea</taxon>
        <taxon>Portunidae</taxon>
        <taxon>Portuninae</taxon>
        <taxon>Portunus</taxon>
    </lineage>
</organism>
<accession>A0A5B7HWW8</accession>
<dbReference type="AlphaFoldDB" id="A0A5B7HWW8"/>
<keyword evidence="3" id="KW-1185">Reference proteome</keyword>
<name>A0A5B7HWW8_PORTR</name>
<proteinExistence type="predicted"/>
<dbReference type="EMBL" id="VSRR010036270">
    <property type="protein sequence ID" value="MPC73188.1"/>
    <property type="molecule type" value="Genomic_DNA"/>
</dbReference>
<protein>
    <submittedName>
        <fullName evidence="2">Uncharacterized protein</fullName>
    </submittedName>
</protein>
<evidence type="ECO:0000313" key="3">
    <source>
        <dbReference type="Proteomes" id="UP000324222"/>
    </source>
</evidence>
<gene>
    <name evidence="2" type="ORF">E2C01_067507</name>
</gene>
<sequence length="72" mass="8439">METRRVVYEGVCVEGRKQDLYEGGPASRGEEEEEEEEEEKEEEEGEEEEEEKVLVFVEFRRLTSVSLGVCFF</sequence>
<evidence type="ECO:0000256" key="1">
    <source>
        <dbReference type="SAM" id="MobiDB-lite"/>
    </source>
</evidence>
<dbReference type="Proteomes" id="UP000324222">
    <property type="component" value="Unassembled WGS sequence"/>
</dbReference>
<feature type="compositionally biased region" description="Acidic residues" evidence="1">
    <location>
        <begin position="30"/>
        <end position="51"/>
    </location>
</feature>
<comment type="caution">
    <text evidence="2">The sequence shown here is derived from an EMBL/GenBank/DDBJ whole genome shotgun (WGS) entry which is preliminary data.</text>
</comment>
<evidence type="ECO:0000313" key="2">
    <source>
        <dbReference type="EMBL" id="MPC73188.1"/>
    </source>
</evidence>